<dbReference type="PANTHER" id="PTHR34792">
    <property type="entry name" value="OS02G0121500 PROTEIN"/>
    <property type="match status" value="1"/>
</dbReference>
<dbReference type="Proteomes" id="UP001187192">
    <property type="component" value="Unassembled WGS sequence"/>
</dbReference>
<feature type="compositionally biased region" description="Basic residues" evidence="1">
    <location>
        <begin position="101"/>
        <end position="113"/>
    </location>
</feature>
<feature type="compositionally biased region" description="Polar residues" evidence="1">
    <location>
        <begin position="192"/>
        <end position="204"/>
    </location>
</feature>
<dbReference type="EMBL" id="BTGU01000005">
    <property type="protein sequence ID" value="GMN35777.1"/>
    <property type="molecule type" value="Genomic_DNA"/>
</dbReference>
<feature type="region of interest" description="Disordered" evidence="1">
    <location>
        <begin position="101"/>
        <end position="156"/>
    </location>
</feature>
<feature type="compositionally biased region" description="Basic residues" evidence="1">
    <location>
        <begin position="10"/>
        <end position="20"/>
    </location>
</feature>
<protein>
    <submittedName>
        <fullName evidence="2">Uncharacterized protein</fullName>
    </submittedName>
</protein>
<name>A0AA87ZKU7_FICCA</name>
<gene>
    <name evidence="2" type="ORF">TIFTF001_005508</name>
</gene>
<dbReference type="InterPro" id="IPR040305">
    <property type="entry name" value="At1g75730-like"/>
</dbReference>
<accession>A0AA87ZKU7</accession>
<proteinExistence type="predicted"/>
<organism evidence="2 3">
    <name type="scientific">Ficus carica</name>
    <name type="common">Common fig</name>
    <dbReference type="NCBI Taxonomy" id="3494"/>
    <lineage>
        <taxon>Eukaryota</taxon>
        <taxon>Viridiplantae</taxon>
        <taxon>Streptophyta</taxon>
        <taxon>Embryophyta</taxon>
        <taxon>Tracheophyta</taxon>
        <taxon>Spermatophyta</taxon>
        <taxon>Magnoliopsida</taxon>
        <taxon>eudicotyledons</taxon>
        <taxon>Gunneridae</taxon>
        <taxon>Pentapetalae</taxon>
        <taxon>rosids</taxon>
        <taxon>fabids</taxon>
        <taxon>Rosales</taxon>
        <taxon>Moraceae</taxon>
        <taxon>Ficeae</taxon>
        <taxon>Ficus</taxon>
    </lineage>
</organism>
<evidence type="ECO:0000313" key="2">
    <source>
        <dbReference type="EMBL" id="GMN35777.1"/>
    </source>
</evidence>
<feature type="region of interest" description="Disordered" evidence="1">
    <location>
        <begin position="1"/>
        <end position="78"/>
    </location>
</feature>
<feature type="region of interest" description="Disordered" evidence="1">
    <location>
        <begin position="640"/>
        <end position="668"/>
    </location>
</feature>
<feature type="region of interest" description="Disordered" evidence="1">
    <location>
        <begin position="182"/>
        <end position="220"/>
    </location>
</feature>
<reference evidence="2" key="1">
    <citation type="submission" date="2023-07" db="EMBL/GenBank/DDBJ databases">
        <title>draft genome sequence of fig (Ficus carica).</title>
        <authorList>
            <person name="Takahashi T."/>
            <person name="Nishimura K."/>
        </authorList>
    </citation>
    <scope>NUCLEOTIDE SEQUENCE</scope>
</reference>
<comment type="caution">
    <text evidence="2">The sequence shown here is derived from an EMBL/GenBank/DDBJ whole genome shotgun (WGS) entry which is preliminary data.</text>
</comment>
<evidence type="ECO:0000256" key="1">
    <source>
        <dbReference type="SAM" id="MobiDB-lite"/>
    </source>
</evidence>
<feature type="compositionally biased region" description="Acidic residues" evidence="1">
    <location>
        <begin position="59"/>
        <end position="72"/>
    </location>
</feature>
<sequence>MDKARDVRRGATRFKHSRHKLSSEGLNGVGENFEFSEKSRREKLRKLSAVVGRSSSSFEDGEMGSDREEDELPSSLGNTTKRFKLSQKFLDDCNGVGHASVPRRLRSAMKKRGRDSISPHLLDSKKPNSSKFDVTRELKASKKQGGSDKCLKPTVSMPITKEEEEVADALYALAGMFFHNKANDKSKESQESSEANPSDLPQSKGSHKPTIEVAEENVASSSVERLAETIKVESWAEPNKIVEEPDLPHSKKLNSPPFDFAPQVNLNTSSSLSAKTEETCDVKPTRSSVKFCIPSDAGLKEAQKKEASILERKPGTALGMATLVVSQMEPPQTVEDSKNIGLVLWPGLPSTVSKGARVDDLSLPSSAAKLPSWLDVAFSAARSSSLQDDSFGKASKVTTDRRLSKRCATHVYISRLIQALRMSKNKELPMPHGQVRPHERLKQGFLPTINNFIEVANGVNGLVSDSSIDSAVAKQNPNGAKTGVIQPKLHQHHPFSAVSSAAVSTWQKQNFDFYLSLVRGGGVEASDSFSRARNGMEPSSPLQNPYLPSLVQHQFSMPFSLPQSYYNSSACSDHLSSSARQVHMQLSSYGSPFCGVQAGPTALTKHQQQQLQQPQQRLWGAHYRPEDAPKTTIQFLSLQNGPTSQRQQQQQHSTSLAPSPLNPGKVTRHDHHLPAIYEEPGGGFRTSALALQLLCSERL</sequence>
<feature type="compositionally biased region" description="Basic and acidic residues" evidence="1">
    <location>
        <begin position="114"/>
        <end position="126"/>
    </location>
</feature>
<dbReference type="PANTHER" id="PTHR34792:SF1">
    <property type="entry name" value="OS02G0121500 PROTEIN"/>
    <property type="match status" value="1"/>
</dbReference>
<feature type="compositionally biased region" description="Basic and acidic residues" evidence="1">
    <location>
        <begin position="133"/>
        <end position="151"/>
    </location>
</feature>
<dbReference type="AlphaFoldDB" id="A0AA87ZKU7"/>
<evidence type="ECO:0000313" key="3">
    <source>
        <dbReference type="Proteomes" id="UP001187192"/>
    </source>
</evidence>
<keyword evidence="3" id="KW-1185">Reference proteome</keyword>